<dbReference type="Proteomes" id="UP000182466">
    <property type="component" value="Unassembled WGS sequence"/>
</dbReference>
<gene>
    <name evidence="2" type="ORF">SAMN05216236_12318</name>
</gene>
<accession>A0A1I7D5L4</accession>
<dbReference type="EMBL" id="FPAW01000023">
    <property type="protein sequence ID" value="SFU06921.1"/>
    <property type="molecule type" value="Genomic_DNA"/>
</dbReference>
<reference evidence="2 3" key="1">
    <citation type="submission" date="2016-10" db="EMBL/GenBank/DDBJ databases">
        <authorList>
            <person name="de Groot N.N."/>
        </authorList>
    </citation>
    <scope>NUCLEOTIDE SEQUENCE [LARGE SCALE GENOMIC DNA]</scope>
    <source>
        <strain evidence="2 3">CGMCC 1.10959</strain>
    </source>
</reference>
<evidence type="ECO:0000313" key="3">
    <source>
        <dbReference type="Proteomes" id="UP000182466"/>
    </source>
</evidence>
<dbReference type="OrthoDB" id="7874861at2"/>
<sequence>MTKRFFKISEAVDYSGHSRSVLYEAHKRGELIFTKFGAATRIEKDDLDAFLDAAGVKFAAA</sequence>
<dbReference type="Pfam" id="PF12728">
    <property type="entry name" value="HTH_17"/>
    <property type="match status" value="1"/>
</dbReference>
<keyword evidence="3" id="KW-1185">Reference proteome</keyword>
<dbReference type="RefSeq" id="WP_036050156.1">
    <property type="nucleotide sequence ID" value="NZ_FPAW01000023.1"/>
</dbReference>
<feature type="domain" description="Helix-turn-helix" evidence="1">
    <location>
        <begin position="6"/>
        <end position="53"/>
    </location>
</feature>
<protein>
    <submittedName>
        <fullName evidence="2">DNA binding domain-containing protein, excisionase family</fullName>
    </submittedName>
</protein>
<dbReference type="InterPro" id="IPR041657">
    <property type="entry name" value="HTH_17"/>
</dbReference>
<proteinExistence type="predicted"/>
<evidence type="ECO:0000259" key="1">
    <source>
        <dbReference type="Pfam" id="PF12728"/>
    </source>
</evidence>
<organism evidence="2 3">
    <name type="scientific">Sedimentitalea nanhaiensis</name>
    <dbReference type="NCBI Taxonomy" id="999627"/>
    <lineage>
        <taxon>Bacteria</taxon>
        <taxon>Pseudomonadati</taxon>
        <taxon>Pseudomonadota</taxon>
        <taxon>Alphaproteobacteria</taxon>
        <taxon>Rhodobacterales</taxon>
        <taxon>Paracoccaceae</taxon>
        <taxon>Sedimentitalea</taxon>
    </lineage>
</organism>
<evidence type="ECO:0000313" key="2">
    <source>
        <dbReference type="EMBL" id="SFU06921.1"/>
    </source>
</evidence>
<name>A0A1I7D5L4_9RHOB</name>
<dbReference type="STRING" id="999627.SAMN05216236_12318"/>
<dbReference type="AlphaFoldDB" id="A0A1I7D5L4"/>